<keyword evidence="3" id="KW-1185">Reference proteome</keyword>
<dbReference type="Gene3D" id="1.25.40.10">
    <property type="entry name" value="Tetratricopeptide repeat domain"/>
    <property type="match status" value="1"/>
</dbReference>
<name>A0ABN8W3C6_9BACT</name>
<evidence type="ECO:0000313" key="2">
    <source>
        <dbReference type="EMBL" id="CAI2718104.1"/>
    </source>
</evidence>
<feature type="chain" id="PRO_5047239588" evidence="1">
    <location>
        <begin position="23"/>
        <end position="119"/>
    </location>
</feature>
<sequence length="119" mass="12869">MRTLVVSLLVAIMMMFPFSALADEGPMKLPDSAPESAKMHNQEGIKHWNKGHYDVAFKHFEESAGIDASNGEIHFNEAIALDKMGQHGKATMHFKAAKSRAGGNEAIVNSPILNAHIGG</sequence>
<accession>A0ABN8W3C6</accession>
<dbReference type="SUPFAM" id="SSF48452">
    <property type="entry name" value="TPR-like"/>
    <property type="match status" value="1"/>
</dbReference>
<evidence type="ECO:0000256" key="1">
    <source>
        <dbReference type="SAM" id="SignalP"/>
    </source>
</evidence>
<gene>
    <name evidence="2" type="ORF">NSPWAT_1245</name>
</gene>
<protein>
    <submittedName>
        <fullName evidence="2">TPR_REGION domain-containing protein</fullName>
    </submittedName>
</protein>
<keyword evidence="1" id="KW-0732">Signal</keyword>
<evidence type="ECO:0000313" key="3">
    <source>
        <dbReference type="Proteomes" id="UP001157733"/>
    </source>
</evidence>
<organism evidence="2 3">
    <name type="scientific">Nitrospina watsonii</name>
    <dbReference type="NCBI Taxonomy" id="1323948"/>
    <lineage>
        <taxon>Bacteria</taxon>
        <taxon>Pseudomonadati</taxon>
        <taxon>Nitrospinota/Tectimicrobiota group</taxon>
        <taxon>Nitrospinota</taxon>
        <taxon>Nitrospinia</taxon>
        <taxon>Nitrospinales</taxon>
        <taxon>Nitrospinaceae</taxon>
        <taxon>Nitrospina</taxon>
    </lineage>
</organism>
<dbReference type="Proteomes" id="UP001157733">
    <property type="component" value="Chromosome"/>
</dbReference>
<dbReference type="RefSeq" id="WP_282011013.1">
    <property type="nucleotide sequence ID" value="NZ_OX336137.1"/>
</dbReference>
<dbReference type="InterPro" id="IPR011990">
    <property type="entry name" value="TPR-like_helical_dom_sf"/>
</dbReference>
<dbReference type="EMBL" id="OX336137">
    <property type="protein sequence ID" value="CAI2718104.1"/>
    <property type="molecule type" value="Genomic_DNA"/>
</dbReference>
<feature type="signal peptide" evidence="1">
    <location>
        <begin position="1"/>
        <end position="22"/>
    </location>
</feature>
<proteinExistence type="predicted"/>
<reference evidence="2 3" key="1">
    <citation type="submission" date="2022-09" db="EMBL/GenBank/DDBJ databases">
        <authorList>
            <person name="Kop L."/>
        </authorList>
    </citation>
    <scope>NUCLEOTIDE SEQUENCE [LARGE SCALE GENOMIC DNA]</scope>
    <source>
        <strain evidence="2 3">347</strain>
    </source>
</reference>